<reference evidence="1" key="2">
    <citation type="journal article" date="2015" name="Fish Shellfish Immunol.">
        <title>Early steps in the European eel (Anguilla anguilla)-Vibrio vulnificus interaction in the gills: Role of the RtxA13 toxin.</title>
        <authorList>
            <person name="Callol A."/>
            <person name="Pajuelo D."/>
            <person name="Ebbesson L."/>
            <person name="Teles M."/>
            <person name="MacKenzie S."/>
            <person name="Amaro C."/>
        </authorList>
    </citation>
    <scope>NUCLEOTIDE SEQUENCE</scope>
</reference>
<accession>A0A0E9UK36</accession>
<dbReference type="AlphaFoldDB" id="A0A0E9UK36"/>
<name>A0A0E9UK36_ANGAN</name>
<proteinExistence type="predicted"/>
<protein>
    <submittedName>
        <fullName evidence="1">Uncharacterized protein</fullName>
    </submittedName>
</protein>
<dbReference type="EMBL" id="GBXM01042415">
    <property type="protein sequence ID" value="JAH66162.1"/>
    <property type="molecule type" value="Transcribed_RNA"/>
</dbReference>
<evidence type="ECO:0000313" key="1">
    <source>
        <dbReference type="EMBL" id="JAH66162.1"/>
    </source>
</evidence>
<organism evidence="1">
    <name type="scientific">Anguilla anguilla</name>
    <name type="common">European freshwater eel</name>
    <name type="synonym">Muraena anguilla</name>
    <dbReference type="NCBI Taxonomy" id="7936"/>
    <lineage>
        <taxon>Eukaryota</taxon>
        <taxon>Metazoa</taxon>
        <taxon>Chordata</taxon>
        <taxon>Craniata</taxon>
        <taxon>Vertebrata</taxon>
        <taxon>Euteleostomi</taxon>
        <taxon>Actinopterygii</taxon>
        <taxon>Neopterygii</taxon>
        <taxon>Teleostei</taxon>
        <taxon>Anguilliformes</taxon>
        <taxon>Anguillidae</taxon>
        <taxon>Anguilla</taxon>
    </lineage>
</organism>
<sequence length="27" mass="3113">MRRQLRGFKGNKGWVRDRLGVLAQGVN</sequence>
<reference evidence="1" key="1">
    <citation type="submission" date="2014-11" db="EMBL/GenBank/DDBJ databases">
        <authorList>
            <person name="Amaro Gonzalez C."/>
        </authorList>
    </citation>
    <scope>NUCLEOTIDE SEQUENCE</scope>
</reference>